<comment type="caution">
    <text evidence="1">The sequence shown here is derived from an EMBL/GenBank/DDBJ whole genome shotgun (WGS) entry which is preliminary data.</text>
</comment>
<accession>A0A2I0HJH7</accession>
<evidence type="ECO:0000313" key="1">
    <source>
        <dbReference type="EMBL" id="PKI31486.1"/>
    </source>
</evidence>
<proteinExistence type="predicted"/>
<sequence>MTNSSRWRVRVVRNPLNVMARLADVVRRNGASRSSVCTARGSRGLTLFTAGTRFRPVSALARGRTSCGSGLGFERILERE</sequence>
<organism evidence="1 2">
    <name type="scientific">Punica granatum</name>
    <name type="common">Pomegranate</name>
    <dbReference type="NCBI Taxonomy" id="22663"/>
    <lineage>
        <taxon>Eukaryota</taxon>
        <taxon>Viridiplantae</taxon>
        <taxon>Streptophyta</taxon>
        <taxon>Embryophyta</taxon>
        <taxon>Tracheophyta</taxon>
        <taxon>Spermatophyta</taxon>
        <taxon>Magnoliopsida</taxon>
        <taxon>eudicotyledons</taxon>
        <taxon>Gunneridae</taxon>
        <taxon>Pentapetalae</taxon>
        <taxon>rosids</taxon>
        <taxon>malvids</taxon>
        <taxon>Myrtales</taxon>
        <taxon>Lythraceae</taxon>
        <taxon>Punica</taxon>
    </lineage>
</organism>
<reference evidence="1 2" key="1">
    <citation type="submission" date="2017-11" db="EMBL/GenBank/DDBJ databases">
        <title>De-novo sequencing of pomegranate (Punica granatum L.) genome.</title>
        <authorList>
            <person name="Akparov Z."/>
            <person name="Amiraslanov A."/>
            <person name="Hajiyeva S."/>
            <person name="Abbasov M."/>
            <person name="Kaur K."/>
            <person name="Hamwieh A."/>
            <person name="Solovyev V."/>
            <person name="Salamov A."/>
            <person name="Braich B."/>
            <person name="Kosarev P."/>
            <person name="Mahmoud A."/>
            <person name="Hajiyev E."/>
            <person name="Babayeva S."/>
            <person name="Izzatullayeva V."/>
            <person name="Mammadov A."/>
            <person name="Mammadov A."/>
            <person name="Sharifova S."/>
            <person name="Ojaghi J."/>
            <person name="Eynullazada K."/>
            <person name="Bayramov B."/>
            <person name="Abdulazimova A."/>
            <person name="Shahmuradov I."/>
        </authorList>
    </citation>
    <scope>NUCLEOTIDE SEQUENCE [LARGE SCALE GENOMIC DNA]</scope>
    <source>
        <strain evidence="2">cv. AG2017</strain>
        <tissue evidence="1">Leaf</tissue>
    </source>
</reference>
<dbReference type="Proteomes" id="UP000233551">
    <property type="component" value="Unassembled WGS sequence"/>
</dbReference>
<dbReference type="AlphaFoldDB" id="A0A2I0HJH7"/>
<evidence type="ECO:0000313" key="2">
    <source>
        <dbReference type="Proteomes" id="UP000233551"/>
    </source>
</evidence>
<dbReference type="EMBL" id="PGOL01008694">
    <property type="protein sequence ID" value="PKI31486.1"/>
    <property type="molecule type" value="Genomic_DNA"/>
</dbReference>
<keyword evidence="2" id="KW-1185">Reference proteome</keyword>
<protein>
    <submittedName>
        <fullName evidence="1">Uncharacterized protein</fullName>
    </submittedName>
</protein>
<gene>
    <name evidence="1" type="ORF">CRG98_048123</name>
</gene>
<name>A0A2I0HJH7_PUNGR</name>